<proteinExistence type="predicted"/>
<reference evidence="1" key="1">
    <citation type="journal article" date="2018" name="Aquaculture">
        <title>Complete genome sequence of a white spot syndrome virus associated with a disease incursion in Australia.</title>
        <authorList>
            <person name="Oakey J."/>
            <person name="Smith C.S."/>
        </authorList>
    </citation>
    <scope>NUCLEOTIDE SEQUENCE [LARGE SCALE GENOMIC DNA]</scope>
    <source>
        <strain evidence="1">WSSV-AU</strain>
    </source>
</reference>
<evidence type="ECO:0000313" key="1">
    <source>
        <dbReference type="EMBL" id="ATU83834.1"/>
    </source>
</evidence>
<protein>
    <submittedName>
        <fullName evidence="1">ORF1022</fullName>
    </submittedName>
</protein>
<organism evidence="1">
    <name type="scientific">White spot syndrome virus</name>
    <dbReference type="NCBI Taxonomy" id="342409"/>
    <lineage>
        <taxon>Viruses</taxon>
        <taxon>Viruses incertae sedis</taxon>
        <taxon>Naldaviricetes</taxon>
        <taxon>Nimaviridae</taxon>
        <taxon>Whispovirus</taxon>
    </lineage>
</organism>
<dbReference type="EMBL" id="MF768985">
    <property type="protein sequence ID" value="ATU83834.1"/>
    <property type="molecule type" value="Genomic_DNA"/>
</dbReference>
<name>A0A2D3I641_9VIRU</name>
<sequence length="80" mass="8807">MYQFTSSLLLKNFSKNFSARSSLEGGPLGRPNVKFGGWTSGSTRCQITPETSVAPETYINSLLFLEQAFLDMNVPRKGSV</sequence>
<dbReference type="Proteomes" id="UP000267516">
    <property type="component" value="Segment"/>
</dbReference>
<accession>A0A2D3I641</accession>